<comment type="caution">
    <text evidence="2">The sequence shown here is derived from an EMBL/GenBank/DDBJ whole genome shotgun (WGS) entry which is preliminary data.</text>
</comment>
<evidence type="ECO:0000313" key="2">
    <source>
        <dbReference type="EMBL" id="KAK0629027.1"/>
    </source>
</evidence>
<feature type="compositionally biased region" description="Low complexity" evidence="1">
    <location>
        <begin position="37"/>
        <end position="49"/>
    </location>
</feature>
<feature type="compositionally biased region" description="Polar residues" evidence="1">
    <location>
        <begin position="124"/>
        <end position="137"/>
    </location>
</feature>
<reference evidence="2" key="1">
    <citation type="submission" date="2023-06" db="EMBL/GenBank/DDBJ databases">
        <title>Genome-scale phylogeny and comparative genomics of the fungal order Sordariales.</title>
        <authorList>
            <consortium name="Lawrence Berkeley National Laboratory"/>
            <person name="Hensen N."/>
            <person name="Bonometti L."/>
            <person name="Westerberg I."/>
            <person name="Brannstrom I.O."/>
            <person name="Guillou S."/>
            <person name="Cros-Aarteil S."/>
            <person name="Calhoun S."/>
            <person name="Haridas S."/>
            <person name="Kuo A."/>
            <person name="Mondo S."/>
            <person name="Pangilinan J."/>
            <person name="Riley R."/>
            <person name="LaButti K."/>
            <person name="Andreopoulos B."/>
            <person name="Lipzen A."/>
            <person name="Chen C."/>
            <person name="Yanf M."/>
            <person name="Daum C."/>
            <person name="Ng V."/>
            <person name="Clum A."/>
            <person name="Steindorff A."/>
            <person name="Ohm R."/>
            <person name="Martin F."/>
            <person name="Silar P."/>
            <person name="Natvig D."/>
            <person name="Lalanne C."/>
            <person name="Gautier V."/>
            <person name="Ament-velasquez S.L."/>
            <person name="Kruys A."/>
            <person name="Hutchinson M.I."/>
            <person name="Powell A.J."/>
            <person name="Barry K."/>
            <person name="Miller A.N."/>
            <person name="Grigoriev I.V."/>
            <person name="Debuchy R."/>
            <person name="Gladieux P."/>
            <person name="Thoren M.H."/>
            <person name="Johannesson H."/>
        </authorList>
    </citation>
    <scope>NUCLEOTIDE SEQUENCE</scope>
    <source>
        <strain evidence="2">SMH3391-2</strain>
    </source>
</reference>
<sequence length="305" mass="32208">MADSPHNSSDAQDHPSSSPAPSSSAVSSSYNAEDYFSSSPSPSSARSTSYNVEDYLSFSPSPSSARSSSTLSSGALFSSSLSPSALSSSSNAQDNPSSSPAPSPSARSSSARSSSARSSSDASTTTETPNEANTHPPTETFPYYYGPNDPANIISCDPVTKDLTLHYTIKNHSIPTRDKASFIPARLYRPGKFHPSERLACYLHFHNSTRLDTEDIMCCALVDTLPLSAVPRVAVLGVAVLSVYSPTPHDAEGGLGSPYVRHAALWVLRNAARLGVEWEHVLVGKWSIPLDAWTAAEAGLLGNLG</sequence>
<proteinExistence type="predicted"/>
<dbReference type="Proteomes" id="UP001174934">
    <property type="component" value="Unassembled WGS sequence"/>
</dbReference>
<organism evidence="2 3">
    <name type="scientific">Bombardia bombarda</name>
    <dbReference type="NCBI Taxonomy" id="252184"/>
    <lineage>
        <taxon>Eukaryota</taxon>
        <taxon>Fungi</taxon>
        <taxon>Dikarya</taxon>
        <taxon>Ascomycota</taxon>
        <taxon>Pezizomycotina</taxon>
        <taxon>Sordariomycetes</taxon>
        <taxon>Sordariomycetidae</taxon>
        <taxon>Sordariales</taxon>
        <taxon>Lasiosphaeriaceae</taxon>
        <taxon>Bombardia</taxon>
    </lineage>
</organism>
<name>A0AA39X814_9PEZI</name>
<feature type="compositionally biased region" description="Low complexity" evidence="1">
    <location>
        <begin position="8"/>
        <end position="29"/>
    </location>
</feature>
<feature type="region of interest" description="Disordered" evidence="1">
    <location>
        <begin position="1"/>
        <end position="143"/>
    </location>
</feature>
<gene>
    <name evidence="2" type="ORF">B0T17DRAFT_505630</name>
</gene>
<keyword evidence="3" id="KW-1185">Reference proteome</keyword>
<protein>
    <submittedName>
        <fullName evidence="2">Uncharacterized protein</fullName>
    </submittedName>
</protein>
<evidence type="ECO:0000256" key="1">
    <source>
        <dbReference type="SAM" id="MobiDB-lite"/>
    </source>
</evidence>
<dbReference type="AlphaFoldDB" id="A0AA39X814"/>
<evidence type="ECO:0000313" key="3">
    <source>
        <dbReference type="Proteomes" id="UP001174934"/>
    </source>
</evidence>
<feature type="compositionally biased region" description="Low complexity" evidence="1">
    <location>
        <begin position="56"/>
        <end position="123"/>
    </location>
</feature>
<dbReference type="EMBL" id="JAULSR010000002">
    <property type="protein sequence ID" value="KAK0629027.1"/>
    <property type="molecule type" value="Genomic_DNA"/>
</dbReference>
<accession>A0AA39X814</accession>